<feature type="non-terminal residue" evidence="2">
    <location>
        <position position="1"/>
    </location>
</feature>
<keyword evidence="3" id="KW-1185">Reference proteome</keyword>
<evidence type="ECO:0000259" key="1">
    <source>
        <dbReference type="Pfam" id="PF17921"/>
    </source>
</evidence>
<dbReference type="Gene3D" id="1.10.340.70">
    <property type="match status" value="1"/>
</dbReference>
<feature type="domain" description="Integrase zinc-binding" evidence="1">
    <location>
        <begin position="27"/>
        <end position="80"/>
    </location>
</feature>
<comment type="caution">
    <text evidence="2">The sequence shown here is derived from an EMBL/GenBank/DDBJ whole genome shotgun (WGS) entry which is preliminary data.</text>
</comment>
<dbReference type="PANTHER" id="PTHR48475">
    <property type="entry name" value="RIBONUCLEASE H"/>
    <property type="match status" value="1"/>
</dbReference>
<proteinExistence type="predicted"/>
<protein>
    <recommendedName>
        <fullName evidence="1">Integrase zinc-binding domain-containing protein</fullName>
    </recommendedName>
</protein>
<evidence type="ECO:0000313" key="3">
    <source>
        <dbReference type="Proteomes" id="UP000265520"/>
    </source>
</evidence>
<evidence type="ECO:0000313" key="2">
    <source>
        <dbReference type="EMBL" id="MCI45245.1"/>
    </source>
</evidence>
<name>A0A392SBI2_9FABA</name>
<organism evidence="2 3">
    <name type="scientific">Trifolium medium</name>
    <dbReference type="NCBI Taxonomy" id="97028"/>
    <lineage>
        <taxon>Eukaryota</taxon>
        <taxon>Viridiplantae</taxon>
        <taxon>Streptophyta</taxon>
        <taxon>Embryophyta</taxon>
        <taxon>Tracheophyta</taxon>
        <taxon>Spermatophyta</taxon>
        <taxon>Magnoliopsida</taxon>
        <taxon>eudicotyledons</taxon>
        <taxon>Gunneridae</taxon>
        <taxon>Pentapetalae</taxon>
        <taxon>rosids</taxon>
        <taxon>fabids</taxon>
        <taxon>Fabales</taxon>
        <taxon>Fabaceae</taxon>
        <taxon>Papilionoideae</taxon>
        <taxon>50 kb inversion clade</taxon>
        <taxon>NPAAA clade</taxon>
        <taxon>Hologalegina</taxon>
        <taxon>IRL clade</taxon>
        <taxon>Trifolieae</taxon>
        <taxon>Trifolium</taxon>
    </lineage>
</organism>
<dbReference type="InterPro" id="IPR041588">
    <property type="entry name" value="Integrase_H2C2"/>
</dbReference>
<dbReference type="Proteomes" id="UP000265520">
    <property type="component" value="Unassembled WGS sequence"/>
</dbReference>
<accession>A0A392SBI2</accession>
<feature type="non-terminal residue" evidence="2">
    <location>
        <position position="109"/>
    </location>
</feature>
<sequence length="109" mass="12514">CAYVILEEKLYRRGFSIPLLKCIEEGQIEYILNEIHEGINGQHIGGHSLARKALRAGLYWSTMQANAKEHVKKCDKCQKHCDMHLAPLSELRSLSSPWPFAWWGMDFLG</sequence>
<dbReference type="PANTHER" id="PTHR48475:SF2">
    <property type="entry name" value="RIBONUCLEASE H"/>
    <property type="match status" value="1"/>
</dbReference>
<dbReference type="EMBL" id="LXQA010341294">
    <property type="protein sequence ID" value="MCI45245.1"/>
    <property type="molecule type" value="Genomic_DNA"/>
</dbReference>
<dbReference type="Pfam" id="PF17921">
    <property type="entry name" value="Integrase_H2C2"/>
    <property type="match status" value="1"/>
</dbReference>
<reference evidence="2 3" key="1">
    <citation type="journal article" date="2018" name="Front. Plant Sci.">
        <title>Red Clover (Trifolium pratense) and Zigzag Clover (T. medium) - A Picture of Genomic Similarities and Differences.</title>
        <authorList>
            <person name="Dluhosova J."/>
            <person name="Istvanek J."/>
            <person name="Nedelnik J."/>
            <person name="Repkova J."/>
        </authorList>
    </citation>
    <scope>NUCLEOTIDE SEQUENCE [LARGE SCALE GENOMIC DNA]</scope>
    <source>
        <strain evidence="3">cv. 10/8</strain>
        <tissue evidence="2">Leaf</tissue>
    </source>
</reference>
<dbReference type="AlphaFoldDB" id="A0A392SBI2"/>